<accession>A0A9D4HK37</accession>
<evidence type="ECO:0000313" key="2">
    <source>
        <dbReference type="EMBL" id="KAH3720484.1"/>
    </source>
</evidence>
<comment type="caution">
    <text evidence="2">The sequence shown here is derived from an EMBL/GenBank/DDBJ whole genome shotgun (WGS) entry which is preliminary data.</text>
</comment>
<keyword evidence="1" id="KW-0812">Transmembrane</keyword>
<sequence length="57" mass="6358">MNDICVVFQHHGEFGLLDVSWQSVTVGAICCAVVIPLGRMLEFLFRRSKVKCGLMAM</sequence>
<evidence type="ECO:0000313" key="3">
    <source>
        <dbReference type="Proteomes" id="UP000828390"/>
    </source>
</evidence>
<proteinExistence type="predicted"/>
<protein>
    <submittedName>
        <fullName evidence="2">Uncharacterized protein</fullName>
    </submittedName>
</protein>
<reference evidence="2" key="1">
    <citation type="journal article" date="2019" name="bioRxiv">
        <title>The Genome of the Zebra Mussel, Dreissena polymorpha: A Resource for Invasive Species Research.</title>
        <authorList>
            <person name="McCartney M.A."/>
            <person name="Auch B."/>
            <person name="Kono T."/>
            <person name="Mallez S."/>
            <person name="Zhang Y."/>
            <person name="Obille A."/>
            <person name="Becker A."/>
            <person name="Abrahante J.E."/>
            <person name="Garbe J."/>
            <person name="Badalamenti J.P."/>
            <person name="Herman A."/>
            <person name="Mangelson H."/>
            <person name="Liachko I."/>
            <person name="Sullivan S."/>
            <person name="Sone E.D."/>
            <person name="Koren S."/>
            <person name="Silverstein K.A.T."/>
            <person name="Beckman K.B."/>
            <person name="Gohl D.M."/>
        </authorList>
    </citation>
    <scope>NUCLEOTIDE SEQUENCE</scope>
    <source>
        <strain evidence="2">Duluth1</strain>
        <tissue evidence="2">Whole animal</tissue>
    </source>
</reference>
<keyword evidence="1" id="KW-0472">Membrane</keyword>
<dbReference type="AlphaFoldDB" id="A0A9D4HK37"/>
<feature type="transmembrane region" description="Helical" evidence="1">
    <location>
        <begin position="20"/>
        <end position="41"/>
    </location>
</feature>
<dbReference type="EMBL" id="JAIWYP010000013">
    <property type="protein sequence ID" value="KAH3720484.1"/>
    <property type="molecule type" value="Genomic_DNA"/>
</dbReference>
<keyword evidence="1" id="KW-1133">Transmembrane helix</keyword>
<keyword evidence="3" id="KW-1185">Reference proteome</keyword>
<dbReference type="Proteomes" id="UP000828390">
    <property type="component" value="Unassembled WGS sequence"/>
</dbReference>
<gene>
    <name evidence="2" type="ORF">DPMN_063383</name>
</gene>
<evidence type="ECO:0000256" key="1">
    <source>
        <dbReference type="SAM" id="Phobius"/>
    </source>
</evidence>
<name>A0A9D4HK37_DREPO</name>
<reference evidence="2" key="2">
    <citation type="submission" date="2020-11" db="EMBL/GenBank/DDBJ databases">
        <authorList>
            <person name="McCartney M.A."/>
            <person name="Auch B."/>
            <person name="Kono T."/>
            <person name="Mallez S."/>
            <person name="Becker A."/>
            <person name="Gohl D.M."/>
            <person name="Silverstein K.A.T."/>
            <person name="Koren S."/>
            <person name="Bechman K.B."/>
            <person name="Herman A."/>
            <person name="Abrahante J.E."/>
            <person name="Garbe J."/>
        </authorList>
    </citation>
    <scope>NUCLEOTIDE SEQUENCE</scope>
    <source>
        <strain evidence="2">Duluth1</strain>
        <tissue evidence="2">Whole animal</tissue>
    </source>
</reference>
<organism evidence="2 3">
    <name type="scientific">Dreissena polymorpha</name>
    <name type="common">Zebra mussel</name>
    <name type="synonym">Mytilus polymorpha</name>
    <dbReference type="NCBI Taxonomy" id="45954"/>
    <lineage>
        <taxon>Eukaryota</taxon>
        <taxon>Metazoa</taxon>
        <taxon>Spiralia</taxon>
        <taxon>Lophotrochozoa</taxon>
        <taxon>Mollusca</taxon>
        <taxon>Bivalvia</taxon>
        <taxon>Autobranchia</taxon>
        <taxon>Heteroconchia</taxon>
        <taxon>Euheterodonta</taxon>
        <taxon>Imparidentia</taxon>
        <taxon>Neoheterodontei</taxon>
        <taxon>Myida</taxon>
        <taxon>Dreissenoidea</taxon>
        <taxon>Dreissenidae</taxon>
        <taxon>Dreissena</taxon>
    </lineage>
</organism>